<accession>A0ABZ2L639</accession>
<dbReference type="Pfam" id="PF00933">
    <property type="entry name" value="Glyco_hydro_3"/>
    <property type="match status" value="1"/>
</dbReference>
<dbReference type="PANTHER" id="PTHR42715:SF10">
    <property type="entry name" value="BETA-GLUCOSIDASE"/>
    <property type="match status" value="1"/>
</dbReference>
<evidence type="ECO:0000256" key="2">
    <source>
        <dbReference type="ARBA" id="ARBA00022801"/>
    </source>
</evidence>
<organism evidence="4 5">
    <name type="scientific">Pendulispora rubella</name>
    <dbReference type="NCBI Taxonomy" id="2741070"/>
    <lineage>
        <taxon>Bacteria</taxon>
        <taxon>Pseudomonadati</taxon>
        <taxon>Myxococcota</taxon>
        <taxon>Myxococcia</taxon>
        <taxon>Myxococcales</taxon>
        <taxon>Sorangiineae</taxon>
        <taxon>Pendulisporaceae</taxon>
        <taxon>Pendulispora</taxon>
    </lineage>
</organism>
<dbReference type="GO" id="GO:0016787">
    <property type="term" value="F:hydrolase activity"/>
    <property type="evidence" value="ECO:0007669"/>
    <property type="project" value="UniProtKB-KW"/>
</dbReference>
<dbReference type="Gene3D" id="2.60.40.10">
    <property type="entry name" value="Immunoglobulins"/>
    <property type="match status" value="1"/>
</dbReference>
<gene>
    <name evidence="4" type="ORF">LVJ94_03070</name>
</gene>
<dbReference type="PRINTS" id="PR00133">
    <property type="entry name" value="GLHYDRLASE3"/>
</dbReference>
<name>A0ABZ2L639_9BACT</name>
<dbReference type="SMART" id="SM01217">
    <property type="entry name" value="Fn3_like"/>
    <property type="match status" value="1"/>
</dbReference>
<proteinExistence type="inferred from homology"/>
<dbReference type="SUPFAM" id="SSF52279">
    <property type="entry name" value="Beta-D-glucan exohydrolase, C-terminal domain"/>
    <property type="match status" value="1"/>
</dbReference>
<dbReference type="Proteomes" id="UP001374803">
    <property type="component" value="Chromosome"/>
</dbReference>
<reference evidence="4" key="1">
    <citation type="submission" date="2021-12" db="EMBL/GenBank/DDBJ databases">
        <title>Discovery of the Pendulisporaceae a myxobacterial family with distinct sporulation behavior and unique specialized metabolism.</title>
        <authorList>
            <person name="Garcia R."/>
            <person name="Popoff A."/>
            <person name="Bader C.D."/>
            <person name="Loehr J."/>
            <person name="Walesch S."/>
            <person name="Walt C."/>
            <person name="Boldt J."/>
            <person name="Bunk B."/>
            <person name="Haeckl F.J.F.P.J."/>
            <person name="Gunesch A.P."/>
            <person name="Birkelbach J."/>
            <person name="Nuebel U."/>
            <person name="Pietschmann T."/>
            <person name="Bach T."/>
            <person name="Mueller R."/>
        </authorList>
    </citation>
    <scope>NUCLEOTIDE SEQUENCE</scope>
    <source>
        <strain evidence="4">MSr11367</strain>
    </source>
</reference>
<dbReference type="Pfam" id="PF01915">
    <property type="entry name" value="Glyco_hydro_3_C"/>
    <property type="match status" value="1"/>
</dbReference>
<dbReference type="Pfam" id="PF14310">
    <property type="entry name" value="Fn3-like"/>
    <property type="match status" value="1"/>
</dbReference>
<dbReference type="PANTHER" id="PTHR42715">
    <property type="entry name" value="BETA-GLUCOSIDASE"/>
    <property type="match status" value="1"/>
</dbReference>
<protein>
    <submittedName>
        <fullName evidence="4">Glycoside hydrolase family 3 C-terminal domain-containing protein</fullName>
    </submittedName>
</protein>
<comment type="similarity">
    <text evidence="1">Belongs to the glycosyl hydrolase 3 family.</text>
</comment>
<keyword evidence="5" id="KW-1185">Reference proteome</keyword>
<dbReference type="InterPro" id="IPR026891">
    <property type="entry name" value="Fn3-like"/>
</dbReference>
<dbReference type="RefSeq" id="WP_394835876.1">
    <property type="nucleotide sequence ID" value="NZ_CP089929.1"/>
</dbReference>
<feature type="domain" description="Fibronectin type III-like" evidence="3">
    <location>
        <begin position="643"/>
        <end position="715"/>
    </location>
</feature>
<sequence length="733" mass="78750">MAAPLLAMMVGGCDGGGRADANTSALGVATDSSPEVRARQVLAQMTLAEKLTLIHGDGFCWPAGTDGWTAGVPRLGIPPTTYVGAGSGVTDVCLRDKLRPFNPAIPPGPATELPAPIARAASWSKAVANDAGKLLGRETRDKGYNVHIGGDVNLARDPRNGRTFEQFGEDPLLAGTLVVAEQRAVAEEGVINSVKHYVGNEAEAHRNESTSEIDERTLRELYLVPFEMAIRQGRVGTVMCSYNAVNGVAACENRYLLRQVLKGEWGFEGWVMSDWFATYSTVASANNGLDQEQPWGLFFGIPLALALGTGEVPLARVDDMVFRILRTMFASRVVDDPPVQRPIDTARGAGVARQIEEQGAVLLKNAGDHLPLDPAATASIAVIGAYADGADDGRNACPFKDDWCNTKGYAAGGGSSSVHPTVTVTPLAGIRARVPHARVEYASGRDIVEAARLARSSEIAIVFARDTESEGKDRVNLSLDEDADSLIEAVSRANPRTIVVLETGGPVTMPWLDHVPAVLEAWYPGQSAGAAIARLLFGDVSPSGRLPVTFPKSEADLPTAGSVAQWPGVLEQQGGRYRIDYAEGVFMGYRWYDERKIEPLFPFGYGLTYGAKFEYSDLRIESKGPSVMVQFRLRNGGTRTAVEVSQLYLGMPSPSPSVHQPPKWLRGFDRIELAAGEAREVSIELPERAFSYWDVEQKGWAVSPGCYEVMVGSSSRDVALRTGLSRGTLASCP</sequence>
<dbReference type="InterPro" id="IPR001764">
    <property type="entry name" value="Glyco_hydro_3_N"/>
</dbReference>
<dbReference type="InterPro" id="IPR036881">
    <property type="entry name" value="Glyco_hydro_3_C_sf"/>
</dbReference>
<evidence type="ECO:0000313" key="5">
    <source>
        <dbReference type="Proteomes" id="UP001374803"/>
    </source>
</evidence>
<dbReference type="InterPro" id="IPR050288">
    <property type="entry name" value="Cellulose_deg_GH3"/>
</dbReference>
<evidence type="ECO:0000256" key="1">
    <source>
        <dbReference type="ARBA" id="ARBA00005336"/>
    </source>
</evidence>
<keyword evidence="2 4" id="KW-0378">Hydrolase</keyword>
<dbReference type="SUPFAM" id="SSF51445">
    <property type="entry name" value="(Trans)glycosidases"/>
    <property type="match status" value="1"/>
</dbReference>
<dbReference type="InterPro" id="IPR036962">
    <property type="entry name" value="Glyco_hydro_3_N_sf"/>
</dbReference>
<dbReference type="EMBL" id="CP089983">
    <property type="protein sequence ID" value="WXB06227.1"/>
    <property type="molecule type" value="Genomic_DNA"/>
</dbReference>
<evidence type="ECO:0000259" key="3">
    <source>
        <dbReference type="SMART" id="SM01217"/>
    </source>
</evidence>
<dbReference type="Gene3D" id="3.40.50.1700">
    <property type="entry name" value="Glycoside hydrolase family 3 C-terminal domain"/>
    <property type="match status" value="1"/>
</dbReference>
<dbReference type="InterPro" id="IPR017853">
    <property type="entry name" value="GH"/>
</dbReference>
<dbReference type="Gene3D" id="3.20.20.300">
    <property type="entry name" value="Glycoside hydrolase, family 3, N-terminal domain"/>
    <property type="match status" value="1"/>
</dbReference>
<dbReference type="InterPro" id="IPR002772">
    <property type="entry name" value="Glyco_hydro_3_C"/>
</dbReference>
<dbReference type="InterPro" id="IPR013783">
    <property type="entry name" value="Ig-like_fold"/>
</dbReference>
<evidence type="ECO:0000313" key="4">
    <source>
        <dbReference type="EMBL" id="WXB06227.1"/>
    </source>
</evidence>